<gene>
    <name evidence="2" type="ORF">CFK40_12490</name>
</gene>
<dbReference type="RefSeq" id="WP_089532618.1">
    <property type="nucleotide sequence ID" value="NZ_CP022437.1"/>
</dbReference>
<name>A0A221MDW4_9BACI</name>
<feature type="transmembrane region" description="Helical" evidence="1">
    <location>
        <begin position="332"/>
        <end position="350"/>
    </location>
</feature>
<dbReference type="PANTHER" id="PTHR37814:SF1">
    <property type="entry name" value="MEMBRANE PROTEIN"/>
    <property type="match status" value="1"/>
</dbReference>
<organism evidence="2 3">
    <name type="scientific">Virgibacillus necropolis</name>
    <dbReference type="NCBI Taxonomy" id="163877"/>
    <lineage>
        <taxon>Bacteria</taxon>
        <taxon>Bacillati</taxon>
        <taxon>Bacillota</taxon>
        <taxon>Bacilli</taxon>
        <taxon>Bacillales</taxon>
        <taxon>Bacillaceae</taxon>
        <taxon>Virgibacillus</taxon>
    </lineage>
</organism>
<evidence type="ECO:0000313" key="2">
    <source>
        <dbReference type="EMBL" id="ASN05769.1"/>
    </source>
</evidence>
<feature type="transmembrane region" description="Helical" evidence="1">
    <location>
        <begin position="306"/>
        <end position="326"/>
    </location>
</feature>
<feature type="transmembrane region" description="Helical" evidence="1">
    <location>
        <begin position="152"/>
        <end position="172"/>
    </location>
</feature>
<feature type="transmembrane region" description="Helical" evidence="1">
    <location>
        <begin position="119"/>
        <end position="140"/>
    </location>
</feature>
<dbReference type="InterPro" id="IPR038728">
    <property type="entry name" value="YkvI-like"/>
</dbReference>
<feature type="transmembrane region" description="Helical" evidence="1">
    <location>
        <begin position="226"/>
        <end position="250"/>
    </location>
</feature>
<feature type="transmembrane region" description="Helical" evidence="1">
    <location>
        <begin position="12"/>
        <end position="30"/>
    </location>
</feature>
<evidence type="ECO:0000313" key="3">
    <source>
        <dbReference type="Proteomes" id="UP000204391"/>
    </source>
</evidence>
<proteinExistence type="predicted"/>
<dbReference type="AlphaFoldDB" id="A0A221MDW4"/>
<dbReference type="EMBL" id="CP022437">
    <property type="protein sequence ID" value="ASN05769.1"/>
    <property type="molecule type" value="Genomic_DNA"/>
</dbReference>
<accession>A0A221MDW4</accession>
<feature type="transmembrane region" description="Helical" evidence="1">
    <location>
        <begin position="192"/>
        <end position="214"/>
    </location>
</feature>
<feature type="transmembrane region" description="Helical" evidence="1">
    <location>
        <begin position="89"/>
        <end position="113"/>
    </location>
</feature>
<keyword evidence="1" id="KW-1133">Transmembrane helix</keyword>
<dbReference type="KEGG" id="vne:CFK40_12490"/>
<evidence type="ECO:0008006" key="4">
    <source>
        <dbReference type="Google" id="ProtNLM"/>
    </source>
</evidence>
<dbReference type="Proteomes" id="UP000204391">
    <property type="component" value="Chromosome"/>
</dbReference>
<protein>
    <recommendedName>
        <fullName evidence="4">Membrane protein YkvI</fullName>
    </recommendedName>
</protein>
<evidence type="ECO:0000256" key="1">
    <source>
        <dbReference type="SAM" id="Phobius"/>
    </source>
</evidence>
<keyword evidence="3" id="KW-1185">Reference proteome</keyword>
<keyword evidence="1" id="KW-0472">Membrane</keyword>
<reference evidence="2 3" key="1">
    <citation type="journal article" date="2003" name="Int. J. Syst. Evol. Microbiol.">
        <title>Virgibacillus carmonensis sp. nov., Virgibacillus necropolis sp. nov. and Virgibacillus picturae sp. nov., three novel species isolated from deteriorated mural paintings, transfer of the species of the genus salibacillus to Virgibacillus, as Virgibacillus marismortui comb. nov. and Virgibacillus salexigens comb. nov., and emended description of the genus Virgibacillus.</title>
        <authorList>
            <person name="Heyrman J."/>
            <person name="Logan N.A."/>
            <person name="Busse H.J."/>
            <person name="Balcaen A."/>
            <person name="Lebbe L."/>
            <person name="Rodriguez-Diaz M."/>
            <person name="Swings J."/>
            <person name="De Vos P."/>
        </authorList>
    </citation>
    <scope>NUCLEOTIDE SEQUENCE [LARGE SCALE GENOMIC DNA]</scope>
    <source>
        <strain evidence="2 3">LMG 19488</strain>
    </source>
</reference>
<keyword evidence="1" id="KW-0812">Transmembrane</keyword>
<dbReference type="OrthoDB" id="4424890at2"/>
<sequence length="377" mass="40718">MDSNNVDFKQVISFSGAFIAFLIGSGFATGQELMQYFVAYGYMGIAGAIVVFLLFMYVGISFIITGYKNKFPKPNDIYTYYCGKKIGKFFDYFSVLFIYLSFIVMIGGAGATLKQQFELPVSIGGIGLAVLAGVTVIFGLNKIIDVIGKIGPVICVMAILLGISAIIMNPFGLSKASQIIPDLDLLKASSNWIYAAASYVGFCMLWLAAFMSTMGATAVNKKTASFGALFGALGFSAAVIVLTLGLMANIQQVEESLVPSLILAGNIHPSIAVIFSLIVVAGIYTTAVPLLWTVSSKIANEKSSKFKYITIILTVIGTFVGLNIPFDRLVNIVYVINGYVGILLLALMIIKSIKNVIEDKKDKNNDDRSLETKRSVR</sequence>
<feature type="transmembrane region" description="Helical" evidence="1">
    <location>
        <begin position="270"/>
        <end position="294"/>
    </location>
</feature>
<feature type="transmembrane region" description="Helical" evidence="1">
    <location>
        <begin position="42"/>
        <end position="68"/>
    </location>
</feature>
<dbReference type="PANTHER" id="PTHR37814">
    <property type="entry name" value="CONSERVED MEMBRANE PROTEIN"/>
    <property type="match status" value="1"/>
</dbReference>